<gene>
    <name evidence="1" type="ORF">AB406_0024</name>
    <name evidence="2" type="ORF">OKE68_08415</name>
</gene>
<dbReference type="EMBL" id="JAOZYT010000054">
    <property type="protein sequence ID" value="MCW0524335.1"/>
    <property type="molecule type" value="Genomic_DNA"/>
</dbReference>
<dbReference type="RefSeq" id="WP_153937581.1">
    <property type="nucleotide sequence ID" value="NZ_CP011859.1"/>
</dbReference>
<dbReference type="Proteomes" id="UP000189883">
    <property type="component" value="Chromosome"/>
</dbReference>
<name>A0A1S7DPG0_RIEAN</name>
<reference evidence="2" key="2">
    <citation type="submission" date="2022-10" db="EMBL/GenBank/DDBJ databases">
        <title>Sifting through the core-genome to identify putative cross-protective antigens against Riemerella anatipestifer.</title>
        <authorList>
            <person name="Zheng X."/>
            <person name="Zhang W."/>
        </authorList>
    </citation>
    <scope>NUCLEOTIDE SEQUENCE</scope>
    <source>
        <strain evidence="2">ZWRA178</strain>
    </source>
</reference>
<proteinExistence type="predicted"/>
<dbReference type="AlphaFoldDB" id="A0A1S7DPG0"/>
<protein>
    <submittedName>
        <fullName evidence="1">Uncharacterized protein</fullName>
    </submittedName>
</protein>
<organism evidence="1 3">
    <name type="scientific">Riemerella anatipestifer</name>
    <name type="common">Moraxella anatipestifer</name>
    <dbReference type="NCBI Taxonomy" id="34085"/>
    <lineage>
        <taxon>Bacteria</taxon>
        <taxon>Pseudomonadati</taxon>
        <taxon>Bacteroidota</taxon>
        <taxon>Flavobacteriia</taxon>
        <taxon>Flavobacteriales</taxon>
        <taxon>Weeksellaceae</taxon>
        <taxon>Riemerella</taxon>
    </lineage>
</organism>
<reference evidence="1 3" key="1">
    <citation type="submission" date="2015-06" db="EMBL/GenBank/DDBJ databases">
        <title>R. anatipestifer strain HXb2 is the most virulent strain so far, and the genome sequence would help us uncover the pathogenesis.</title>
        <authorList>
            <person name="Hu Q."/>
            <person name="Qi J."/>
            <person name="Bo H."/>
            <person name="Liu G."/>
            <person name="Tao M."/>
            <person name="Ding Y."/>
            <person name="Xue Y."/>
        </authorList>
    </citation>
    <scope>NUCLEOTIDE SEQUENCE [LARGE SCALE GENOMIC DNA]</scope>
    <source>
        <strain evidence="1 3">HXb2</strain>
    </source>
</reference>
<dbReference type="EMBL" id="CP011859">
    <property type="protein sequence ID" value="AQY20990.1"/>
    <property type="molecule type" value="Genomic_DNA"/>
</dbReference>
<evidence type="ECO:0000313" key="1">
    <source>
        <dbReference type="EMBL" id="AQY20990.1"/>
    </source>
</evidence>
<dbReference type="Proteomes" id="UP001207440">
    <property type="component" value="Unassembled WGS sequence"/>
</dbReference>
<evidence type="ECO:0000313" key="2">
    <source>
        <dbReference type="EMBL" id="MCW0524335.1"/>
    </source>
</evidence>
<sequence length="52" mass="6082">MSKKEVLQSTFAELNMMLTDAPKVQYKKKEPKRLKNINELAEWLGAEEIETE</sequence>
<accession>A0A1S7DPG0</accession>
<evidence type="ECO:0000313" key="3">
    <source>
        <dbReference type="Proteomes" id="UP000189883"/>
    </source>
</evidence>